<dbReference type="Gene3D" id="3.80.10.10">
    <property type="entry name" value="Ribonuclease Inhibitor"/>
    <property type="match status" value="1"/>
</dbReference>
<dbReference type="Pfam" id="PF00646">
    <property type="entry name" value="F-box"/>
    <property type="match status" value="1"/>
</dbReference>
<sequence length="659" mass="74294">MSPFHYGDESLPWVPMQPHDHLKTALFNGFAFNKDLIALALYILRSAESLELMAVRTSEPKPSTDPAHVITWPTGFSVDCGHGHDTPLPPYPPLQPTTPARRGLPPPSPTFLLPYNTGRASTHNPAYKIPVHHSASNCNSDNHPVKQKRLADSLGSLPKLVSGKVSDYQSAVSLKEKSPEIYRRLKLCGSWWRRKLLSAFKRKQKPEIQISRLPQEIVDMVISFLPMRDAARTSVLSSEWRQGWESYPKLTLNSETMLGTKRGDIYYAPKVKAQKYREKFIKNVHALMRHHQGFGVEEFVLEFGLDEKDAHHIDSWVTHAASMRLKRLVIDLSVLPRDFEADLENYAFALQLLGEIGPVKHLHVLQLRNLSVKPLGDFRGFLNLTMLELQRVRVAADDLESLLCKCPALERLALNACGPFVSLRIGHQLHRLAHLSIGSGTLVENLQINAINLKTISHGYNIRKIVVRKDSQITEVIANMNTLPGFRICIGYKDTLQYIFTGLPSALPCLEKLSLHIYENIQTSGVPKCASRFMHLRHLTLSIDLGFYGKFDILRLVHVLEAAPVLEHFELNIGVLVMSFHDCDESLPSVPSQPHDHLKTASFQGFIFNKDLIALALYILRSAESLELMTVRTKHVSGRSIADHFLRGEDPRNVVNIIT</sequence>
<dbReference type="SUPFAM" id="SSF52058">
    <property type="entry name" value="L domain-like"/>
    <property type="match status" value="1"/>
</dbReference>
<comment type="caution">
    <text evidence="3">The sequence shown here is derived from an EMBL/GenBank/DDBJ whole genome shotgun (WGS) entry which is preliminary data.</text>
</comment>
<dbReference type="AlphaFoldDB" id="A0AAD8SHA2"/>
<protein>
    <recommendedName>
        <fullName evidence="2">F-box domain-containing protein</fullName>
    </recommendedName>
</protein>
<organism evidence="3 4">
    <name type="scientific">Lolium multiflorum</name>
    <name type="common">Italian ryegrass</name>
    <name type="synonym">Lolium perenne subsp. multiflorum</name>
    <dbReference type="NCBI Taxonomy" id="4521"/>
    <lineage>
        <taxon>Eukaryota</taxon>
        <taxon>Viridiplantae</taxon>
        <taxon>Streptophyta</taxon>
        <taxon>Embryophyta</taxon>
        <taxon>Tracheophyta</taxon>
        <taxon>Spermatophyta</taxon>
        <taxon>Magnoliopsida</taxon>
        <taxon>Liliopsida</taxon>
        <taxon>Poales</taxon>
        <taxon>Poaceae</taxon>
        <taxon>BOP clade</taxon>
        <taxon>Pooideae</taxon>
        <taxon>Poodae</taxon>
        <taxon>Poeae</taxon>
        <taxon>Poeae Chloroplast Group 2 (Poeae type)</taxon>
        <taxon>Loliodinae</taxon>
        <taxon>Loliinae</taxon>
        <taxon>Lolium</taxon>
    </lineage>
</organism>
<feature type="region of interest" description="Disordered" evidence="1">
    <location>
        <begin position="84"/>
        <end position="108"/>
    </location>
</feature>
<evidence type="ECO:0000313" key="4">
    <source>
        <dbReference type="Proteomes" id="UP001231189"/>
    </source>
</evidence>
<dbReference type="InterPro" id="IPR055357">
    <property type="entry name" value="LRR_At1g61320_AtMIF1"/>
</dbReference>
<dbReference type="InterPro" id="IPR053772">
    <property type="entry name" value="At1g61320/At1g61330-like"/>
</dbReference>
<feature type="domain" description="F-box" evidence="2">
    <location>
        <begin position="207"/>
        <end position="242"/>
    </location>
</feature>
<evidence type="ECO:0000313" key="3">
    <source>
        <dbReference type="EMBL" id="KAK1652116.1"/>
    </source>
</evidence>
<dbReference type="SUPFAM" id="SSF81383">
    <property type="entry name" value="F-box domain"/>
    <property type="match status" value="1"/>
</dbReference>
<dbReference type="EMBL" id="JAUUTY010000004">
    <property type="protein sequence ID" value="KAK1652116.1"/>
    <property type="molecule type" value="Genomic_DNA"/>
</dbReference>
<evidence type="ECO:0000259" key="2">
    <source>
        <dbReference type="PROSITE" id="PS50181"/>
    </source>
</evidence>
<gene>
    <name evidence="3" type="ORF">QYE76_069921</name>
</gene>
<name>A0AAD8SHA2_LOLMU</name>
<dbReference type="InterPro" id="IPR036047">
    <property type="entry name" value="F-box-like_dom_sf"/>
</dbReference>
<dbReference type="Proteomes" id="UP001231189">
    <property type="component" value="Unassembled WGS sequence"/>
</dbReference>
<dbReference type="Pfam" id="PF23622">
    <property type="entry name" value="LRR_At1g61320_AtMIF1"/>
    <property type="match status" value="1"/>
</dbReference>
<dbReference type="InterPro" id="IPR032675">
    <property type="entry name" value="LRR_dom_sf"/>
</dbReference>
<evidence type="ECO:0000256" key="1">
    <source>
        <dbReference type="SAM" id="MobiDB-lite"/>
    </source>
</evidence>
<proteinExistence type="predicted"/>
<dbReference type="PANTHER" id="PTHR34145">
    <property type="entry name" value="OS02G0105600 PROTEIN"/>
    <property type="match status" value="1"/>
</dbReference>
<reference evidence="3" key="1">
    <citation type="submission" date="2023-07" db="EMBL/GenBank/DDBJ databases">
        <title>A chromosome-level genome assembly of Lolium multiflorum.</title>
        <authorList>
            <person name="Chen Y."/>
            <person name="Copetti D."/>
            <person name="Kolliker R."/>
            <person name="Studer B."/>
        </authorList>
    </citation>
    <scope>NUCLEOTIDE SEQUENCE</scope>
    <source>
        <strain evidence="3">02402/16</strain>
        <tissue evidence="3">Leaf</tissue>
    </source>
</reference>
<dbReference type="PROSITE" id="PS50181">
    <property type="entry name" value="FBOX"/>
    <property type="match status" value="1"/>
</dbReference>
<dbReference type="InterPro" id="IPR001810">
    <property type="entry name" value="F-box_dom"/>
</dbReference>
<dbReference type="PANTHER" id="PTHR34145:SF61">
    <property type="entry name" value="OS07G0161500 PROTEIN"/>
    <property type="match status" value="1"/>
</dbReference>
<accession>A0AAD8SHA2</accession>
<feature type="compositionally biased region" description="Pro residues" evidence="1">
    <location>
        <begin position="87"/>
        <end position="96"/>
    </location>
</feature>
<keyword evidence="4" id="KW-1185">Reference proteome</keyword>